<evidence type="ECO:0000259" key="1">
    <source>
        <dbReference type="Pfam" id="PF18317"/>
    </source>
</evidence>
<dbReference type="InterPro" id="IPR022893">
    <property type="entry name" value="Shikimate_DH_fam"/>
</dbReference>
<dbReference type="GO" id="GO:0019632">
    <property type="term" value="P:shikimate metabolic process"/>
    <property type="evidence" value="ECO:0007669"/>
    <property type="project" value="TreeGrafter"/>
</dbReference>
<dbReference type="GO" id="GO:0004764">
    <property type="term" value="F:shikimate 3-dehydrogenase (NADP+) activity"/>
    <property type="evidence" value="ECO:0007669"/>
    <property type="project" value="UniProtKB-EC"/>
</dbReference>
<evidence type="ECO:0000313" key="2">
    <source>
        <dbReference type="EMBL" id="MPN21510.1"/>
    </source>
</evidence>
<dbReference type="EC" id="1.1.1.25" evidence="2"/>
<proteinExistence type="predicted"/>
<dbReference type="EMBL" id="VSSQ01069510">
    <property type="protein sequence ID" value="MPN21510.1"/>
    <property type="molecule type" value="Genomic_DNA"/>
</dbReference>
<dbReference type="CDD" id="cd01065">
    <property type="entry name" value="NAD_bind_Shikimate_DH"/>
    <property type="match status" value="1"/>
</dbReference>
<gene>
    <name evidence="2" type="primary">aroE_45</name>
    <name evidence="2" type="ORF">SDC9_168890</name>
</gene>
<keyword evidence="2" id="KW-0560">Oxidoreductase</keyword>
<feature type="domain" description="SDH C-terminal" evidence="1">
    <location>
        <begin position="181"/>
        <end position="208"/>
    </location>
</feature>
<reference evidence="2" key="1">
    <citation type="submission" date="2019-08" db="EMBL/GenBank/DDBJ databases">
        <authorList>
            <person name="Kucharzyk K."/>
            <person name="Murdoch R.W."/>
            <person name="Higgins S."/>
            <person name="Loffler F."/>
        </authorList>
    </citation>
    <scope>NUCLEOTIDE SEQUENCE</scope>
</reference>
<dbReference type="AlphaFoldDB" id="A0A645G6D6"/>
<name>A0A645G6D6_9ZZZZ</name>
<dbReference type="GO" id="GO:0009423">
    <property type="term" value="P:chorismate biosynthetic process"/>
    <property type="evidence" value="ECO:0007669"/>
    <property type="project" value="TreeGrafter"/>
</dbReference>
<accession>A0A645G6D6</accession>
<dbReference type="Pfam" id="PF18317">
    <property type="entry name" value="SDH_C"/>
    <property type="match status" value="1"/>
</dbReference>
<dbReference type="PANTHER" id="PTHR21089">
    <property type="entry name" value="SHIKIMATE DEHYDROGENASE"/>
    <property type="match status" value="1"/>
</dbReference>
<dbReference type="PANTHER" id="PTHR21089:SF1">
    <property type="entry name" value="BIFUNCTIONAL 3-DEHYDROQUINATE DEHYDRATASE_SHIKIMATE DEHYDROGENASE, CHLOROPLASTIC"/>
    <property type="match status" value="1"/>
</dbReference>
<sequence length="213" mass="22420">MTQLVDQLSPGAAISGAVNTVVNEDGILTGYTTDGTGWMMSANAAGHSPVGKKMVQLGAGGAGTSILVQAAIDGVEQIDVFNAQDSFWPHAQNIIGQLNAKTQCHVALHTLSDLDALKACMAEASILLNTTPVGMTRIPGCLIPDASYFHSGLAVSDVIYEPKETQLLKMAREAGLDAFNGMDMLMYQGAAAFKLWTGLEMPVAEIRAKYFAG</sequence>
<comment type="caution">
    <text evidence="2">The sequence shown here is derived from an EMBL/GenBank/DDBJ whole genome shotgun (WGS) entry which is preliminary data.</text>
</comment>
<organism evidence="2">
    <name type="scientific">bioreactor metagenome</name>
    <dbReference type="NCBI Taxonomy" id="1076179"/>
    <lineage>
        <taxon>unclassified sequences</taxon>
        <taxon>metagenomes</taxon>
        <taxon>ecological metagenomes</taxon>
    </lineage>
</organism>
<dbReference type="InterPro" id="IPR036291">
    <property type="entry name" value="NAD(P)-bd_dom_sf"/>
</dbReference>
<dbReference type="InterPro" id="IPR046346">
    <property type="entry name" value="Aminoacid_DH-like_N_sf"/>
</dbReference>
<dbReference type="SUPFAM" id="SSF53223">
    <property type="entry name" value="Aminoacid dehydrogenase-like, N-terminal domain"/>
    <property type="match status" value="1"/>
</dbReference>
<dbReference type="Gene3D" id="3.40.50.10860">
    <property type="entry name" value="Leucine Dehydrogenase, chain A, domain 1"/>
    <property type="match status" value="1"/>
</dbReference>
<dbReference type="InterPro" id="IPR041121">
    <property type="entry name" value="SDH_C"/>
</dbReference>
<protein>
    <submittedName>
        <fullName evidence="2">Shikimate dehydrogenase (NADP(+))</fullName>
        <ecNumber evidence="2">1.1.1.25</ecNumber>
    </submittedName>
</protein>
<dbReference type="SUPFAM" id="SSF51735">
    <property type="entry name" value="NAD(P)-binding Rossmann-fold domains"/>
    <property type="match status" value="1"/>
</dbReference>
<dbReference type="Gene3D" id="3.40.50.720">
    <property type="entry name" value="NAD(P)-binding Rossmann-like Domain"/>
    <property type="match status" value="1"/>
</dbReference>